<dbReference type="Pfam" id="PF00105">
    <property type="entry name" value="zf-C4"/>
    <property type="match status" value="1"/>
</dbReference>
<dbReference type="GO" id="GO:0003700">
    <property type="term" value="F:DNA-binding transcription factor activity"/>
    <property type="evidence" value="ECO:0007669"/>
    <property type="project" value="InterPro"/>
</dbReference>
<feature type="non-terminal residue" evidence="11">
    <location>
        <position position="310"/>
    </location>
</feature>
<dbReference type="CDD" id="cd06916">
    <property type="entry name" value="NR_DBD_like"/>
    <property type="match status" value="1"/>
</dbReference>
<dbReference type="EMBL" id="HACA01008516">
    <property type="protein sequence ID" value="CDW25877.1"/>
    <property type="molecule type" value="Transcribed_RNA"/>
</dbReference>
<dbReference type="EMBL" id="HACA01008517">
    <property type="protein sequence ID" value="CDW25878.1"/>
    <property type="molecule type" value="Transcribed_RNA"/>
</dbReference>
<feature type="region of interest" description="Disordered" evidence="9">
    <location>
        <begin position="222"/>
        <end position="254"/>
    </location>
</feature>
<evidence type="ECO:0000256" key="8">
    <source>
        <dbReference type="ARBA" id="ARBA00023242"/>
    </source>
</evidence>
<dbReference type="InterPro" id="IPR001628">
    <property type="entry name" value="Znf_hrmn_rcpt"/>
</dbReference>
<dbReference type="PROSITE" id="PS51030">
    <property type="entry name" value="NUCLEAR_REC_DBD_2"/>
    <property type="match status" value="1"/>
</dbReference>
<evidence type="ECO:0000259" key="10">
    <source>
        <dbReference type="PROSITE" id="PS51030"/>
    </source>
</evidence>
<dbReference type="GO" id="GO:0008270">
    <property type="term" value="F:zinc ion binding"/>
    <property type="evidence" value="ECO:0007669"/>
    <property type="project" value="UniProtKB-KW"/>
</dbReference>
<keyword evidence="8" id="KW-0539">Nucleus</keyword>
<name>A0A0K2TIM4_LEPSM</name>
<evidence type="ECO:0000256" key="1">
    <source>
        <dbReference type="ARBA" id="ARBA00022723"/>
    </source>
</evidence>
<dbReference type="Gene3D" id="3.30.50.10">
    <property type="entry name" value="Erythroid Transcription Factor GATA-1, subunit A"/>
    <property type="match status" value="1"/>
</dbReference>
<dbReference type="PANTHER" id="PTHR48092">
    <property type="entry name" value="KNIRPS-RELATED PROTEIN-RELATED"/>
    <property type="match status" value="1"/>
</dbReference>
<dbReference type="SMART" id="SM00399">
    <property type="entry name" value="ZnF_C4"/>
    <property type="match status" value="1"/>
</dbReference>
<keyword evidence="3" id="KW-0862">Zinc</keyword>
<keyword evidence="2" id="KW-0863">Zinc-finger</keyword>
<keyword evidence="5" id="KW-0238">DNA-binding</keyword>
<gene>
    <name evidence="11" type="primary">ESRRB</name>
</gene>
<accession>A0A0K2TIM4</accession>
<keyword evidence="7 11" id="KW-0675">Receptor</keyword>
<proteinExistence type="predicted"/>
<evidence type="ECO:0000256" key="9">
    <source>
        <dbReference type="SAM" id="MobiDB-lite"/>
    </source>
</evidence>
<organism evidence="11">
    <name type="scientific">Lepeophtheirus salmonis</name>
    <name type="common">Salmon louse</name>
    <name type="synonym">Caligus salmonis</name>
    <dbReference type="NCBI Taxonomy" id="72036"/>
    <lineage>
        <taxon>Eukaryota</taxon>
        <taxon>Metazoa</taxon>
        <taxon>Ecdysozoa</taxon>
        <taxon>Arthropoda</taxon>
        <taxon>Crustacea</taxon>
        <taxon>Multicrustacea</taxon>
        <taxon>Hexanauplia</taxon>
        <taxon>Copepoda</taxon>
        <taxon>Siphonostomatoida</taxon>
        <taxon>Caligidae</taxon>
        <taxon>Lepeophtheirus</taxon>
    </lineage>
</organism>
<evidence type="ECO:0000256" key="2">
    <source>
        <dbReference type="ARBA" id="ARBA00022771"/>
    </source>
</evidence>
<sequence>MEEEEGTSEESRKKNRRKRKTPLKVETTPSTSSSWKGEMEEDAFVETRLSNSLPRNHCPVCGDRANGLHYGIYTCEGCKNFFKRSIVGIQEKPYFCKFSNDCDISVFDPDGIKRNRLRCQACRYQACLDAGMFHSGSLQSRVGRPRKSSRVEPEYLLEDYEDSPTPAVDTTEFECRDLQYEVDLLRSKNRELTQSLKEKETQLSISEKQISNLKTQIQRLNDKRLNDNVAPSSSSPPTSNGRSGSLFKDGNVTITPIMPGKSSLKLSNLDIKEEVEEEDMATIEAVSNNLEAQPATTIKKWKINSYNILD</sequence>
<dbReference type="OrthoDB" id="6159439at2759"/>
<dbReference type="PRINTS" id="PR00047">
    <property type="entry name" value="STROIDFINGER"/>
</dbReference>
<evidence type="ECO:0000256" key="3">
    <source>
        <dbReference type="ARBA" id="ARBA00022833"/>
    </source>
</evidence>
<evidence type="ECO:0000256" key="6">
    <source>
        <dbReference type="ARBA" id="ARBA00023163"/>
    </source>
</evidence>
<dbReference type="SUPFAM" id="SSF57716">
    <property type="entry name" value="Glucocorticoid receptor-like (DNA-binding domain)"/>
    <property type="match status" value="1"/>
</dbReference>
<reference evidence="11" key="1">
    <citation type="submission" date="2014-05" db="EMBL/GenBank/DDBJ databases">
        <authorList>
            <person name="Chronopoulou M."/>
        </authorList>
    </citation>
    <scope>NUCLEOTIDE SEQUENCE</scope>
    <source>
        <tissue evidence="11">Whole organism</tissue>
    </source>
</reference>
<feature type="domain" description="Nuclear receptor" evidence="10">
    <location>
        <begin position="55"/>
        <end position="139"/>
    </location>
</feature>
<evidence type="ECO:0000256" key="5">
    <source>
        <dbReference type="ARBA" id="ARBA00023125"/>
    </source>
</evidence>
<evidence type="ECO:0000256" key="7">
    <source>
        <dbReference type="ARBA" id="ARBA00023170"/>
    </source>
</evidence>
<evidence type="ECO:0000313" key="11">
    <source>
        <dbReference type="EMBL" id="CDW25878.1"/>
    </source>
</evidence>
<feature type="compositionally biased region" description="Basic residues" evidence="9">
    <location>
        <begin position="13"/>
        <end position="22"/>
    </location>
</feature>
<keyword evidence="6" id="KW-0804">Transcription</keyword>
<keyword evidence="1" id="KW-0479">Metal-binding</keyword>
<feature type="region of interest" description="Disordered" evidence="9">
    <location>
        <begin position="1"/>
        <end position="37"/>
    </location>
</feature>
<feature type="compositionally biased region" description="Low complexity" evidence="9">
    <location>
        <begin position="231"/>
        <end position="245"/>
    </location>
</feature>
<keyword evidence="4" id="KW-0805">Transcription regulation</keyword>
<dbReference type="GO" id="GO:0043565">
    <property type="term" value="F:sequence-specific DNA binding"/>
    <property type="evidence" value="ECO:0007669"/>
    <property type="project" value="InterPro"/>
</dbReference>
<dbReference type="PROSITE" id="PS00031">
    <property type="entry name" value="NUCLEAR_REC_DBD_1"/>
    <property type="match status" value="1"/>
</dbReference>
<protein>
    <submittedName>
        <fullName evidence="11">Estrogenrelated receptor beta [Ochotona princeps]</fullName>
    </submittedName>
</protein>
<dbReference type="AlphaFoldDB" id="A0A0K2TIM4"/>
<dbReference type="InterPro" id="IPR013088">
    <property type="entry name" value="Znf_NHR/GATA"/>
</dbReference>
<evidence type="ECO:0000256" key="4">
    <source>
        <dbReference type="ARBA" id="ARBA00023015"/>
    </source>
</evidence>
<dbReference type="InterPro" id="IPR050200">
    <property type="entry name" value="Nuclear_hormone_rcpt_NR3"/>
</dbReference>